<evidence type="ECO:0000256" key="7">
    <source>
        <dbReference type="ARBA" id="ARBA00023002"/>
    </source>
</evidence>
<comment type="similarity">
    <text evidence="2 12">Belongs to the fatty acid desaturase type 1 family.</text>
</comment>
<dbReference type="PANTHER" id="PTHR11351">
    <property type="entry name" value="ACYL-COA DESATURASE"/>
    <property type="match status" value="1"/>
</dbReference>
<evidence type="ECO:0000256" key="10">
    <source>
        <dbReference type="ARBA" id="ARBA00023136"/>
    </source>
</evidence>
<evidence type="ECO:0000313" key="15">
    <source>
        <dbReference type="EMBL" id="KIM57003.1"/>
    </source>
</evidence>
<evidence type="ECO:0000256" key="12">
    <source>
        <dbReference type="RuleBase" id="RU000581"/>
    </source>
</evidence>
<proteinExistence type="inferred from homology"/>
<dbReference type="GO" id="GO:0005789">
    <property type="term" value="C:endoplasmic reticulum membrane"/>
    <property type="evidence" value="ECO:0007669"/>
    <property type="project" value="TreeGrafter"/>
</dbReference>
<accession>A0A0C2Z4W8</accession>
<dbReference type="CDD" id="cd03505">
    <property type="entry name" value="Delta9-FADS-like"/>
    <property type="match status" value="1"/>
</dbReference>
<dbReference type="Pfam" id="PF00487">
    <property type="entry name" value="FA_desaturase"/>
    <property type="match status" value="1"/>
</dbReference>
<dbReference type="AlphaFoldDB" id="A0A0C2Z4W8"/>
<feature type="transmembrane region" description="Helical" evidence="13">
    <location>
        <begin position="20"/>
        <end position="42"/>
    </location>
</feature>
<dbReference type="EMBL" id="KN822107">
    <property type="protein sequence ID" value="KIM57003.1"/>
    <property type="molecule type" value="Genomic_DNA"/>
</dbReference>
<organism evidence="15 16">
    <name type="scientific">Scleroderma citrinum Foug A</name>
    <dbReference type="NCBI Taxonomy" id="1036808"/>
    <lineage>
        <taxon>Eukaryota</taxon>
        <taxon>Fungi</taxon>
        <taxon>Dikarya</taxon>
        <taxon>Basidiomycota</taxon>
        <taxon>Agaricomycotina</taxon>
        <taxon>Agaricomycetes</taxon>
        <taxon>Agaricomycetidae</taxon>
        <taxon>Boletales</taxon>
        <taxon>Sclerodermatineae</taxon>
        <taxon>Sclerodermataceae</taxon>
        <taxon>Scleroderma</taxon>
    </lineage>
</organism>
<keyword evidence="5" id="KW-0276">Fatty acid metabolism</keyword>
<comment type="domain">
    <text evidence="12">The histidine box domains are involved in binding the catalytic metal ions.</text>
</comment>
<keyword evidence="3 12" id="KW-0444">Lipid biosynthesis</keyword>
<sequence length="126" mass="14524">MPLCTFVAAYHTPLCTNTAIWTMAYYFMSGIGITAGHHRLWAHRSYNSTRALEYVLAFLAAGSVQGPIIWWARGHRAHHRYTDTDLDPYNACRGLLWTHIGWVMFKPRRRQGKVDVSDLKENDIVM</sequence>
<name>A0A0C2Z4W8_9AGAM</name>
<gene>
    <name evidence="15" type="ORF">SCLCIDRAFT_1219839</name>
</gene>
<reference evidence="15 16" key="1">
    <citation type="submission" date="2014-04" db="EMBL/GenBank/DDBJ databases">
        <authorList>
            <consortium name="DOE Joint Genome Institute"/>
            <person name="Kuo A."/>
            <person name="Kohler A."/>
            <person name="Nagy L.G."/>
            <person name="Floudas D."/>
            <person name="Copeland A."/>
            <person name="Barry K.W."/>
            <person name="Cichocki N."/>
            <person name="Veneault-Fourrey C."/>
            <person name="LaButti K."/>
            <person name="Lindquist E.A."/>
            <person name="Lipzen A."/>
            <person name="Lundell T."/>
            <person name="Morin E."/>
            <person name="Murat C."/>
            <person name="Sun H."/>
            <person name="Tunlid A."/>
            <person name="Henrissat B."/>
            <person name="Grigoriev I.V."/>
            <person name="Hibbett D.S."/>
            <person name="Martin F."/>
            <person name="Nordberg H.P."/>
            <person name="Cantor M.N."/>
            <person name="Hua S.X."/>
        </authorList>
    </citation>
    <scope>NUCLEOTIDE SEQUENCE [LARGE SCALE GENOMIC DNA]</scope>
    <source>
        <strain evidence="15 16">Foug A</strain>
    </source>
</reference>
<evidence type="ECO:0000256" key="8">
    <source>
        <dbReference type="ARBA" id="ARBA00023004"/>
    </source>
</evidence>
<evidence type="ECO:0000256" key="9">
    <source>
        <dbReference type="ARBA" id="ARBA00023098"/>
    </source>
</evidence>
<dbReference type="GO" id="GO:0004768">
    <property type="term" value="F:stearoyl-CoA 9-desaturase activity"/>
    <property type="evidence" value="ECO:0007669"/>
    <property type="project" value="TreeGrafter"/>
</dbReference>
<dbReference type="Proteomes" id="UP000053989">
    <property type="component" value="Unassembled WGS sequence"/>
</dbReference>
<dbReference type="HOGENOM" id="CLU_131618_0_0_1"/>
<evidence type="ECO:0000313" key="16">
    <source>
        <dbReference type="Proteomes" id="UP000053989"/>
    </source>
</evidence>
<dbReference type="OrthoDB" id="10260134at2759"/>
<dbReference type="STRING" id="1036808.A0A0C2Z4W8"/>
<keyword evidence="9" id="KW-0443">Lipid metabolism</keyword>
<dbReference type="PANTHER" id="PTHR11351:SF31">
    <property type="entry name" value="DESATURASE 1, ISOFORM A-RELATED"/>
    <property type="match status" value="1"/>
</dbReference>
<feature type="domain" description="Fatty acid desaturase" evidence="14">
    <location>
        <begin position="23"/>
        <end position="104"/>
    </location>
</feature>
<evidence type="ECO:0000256" key="4">
    <source>
        <dbReference type="ARBA" id="ARBA00022692"/>
    </source>
</evidence>
<evidence type="ECO:0000256" key="2">
    <source>
        <dbReference type="ARBA" id="ARBA00009295"/>
    </source>
</evidence>
<protein>
    <recommendedName>
        <fullName evidence="14">Fatty acid desaturase domain-containing protein</fullName>
    </recommendedName>
</protein>
<keyword evidence="10 13" id="KW-0472">Membrane</keyword>
<reference evidence="16" key="2">
    <citation type="submission" date="2015-01" db="EMBL/GenBank/DDBJ databases">
        <title>Evolutionary Origins and Diversification of the Mycorrhizal Mutualists.</title>
        <authorList>
            <consortium name="DOE Joint Genome Institute"/>
            <consortium name="Mycorrhizal Genomics Consortium"/>
            <person name="Kohler A."/>
            <person name="Kuo A."/>
            <person name="Nagy L.G."/>
            <person name="Floudas D."/>
            <person name="Copeland A."/>
            <person name="Barry K.W."/>
            <person name="Cichocki N."/>
            <person name="Veneault-Fourrey C."/>
            <person name="LaButti K."/>
            <person name="Lindquist E.A."/>
            <person name="Lipzen A."/>
            <person name="Lundell T."/>
            <person name="Morin E."/>
            <person name="Murat C."/>
            <person name="Riley R."/>
            <person name="Ohm R."/>
            <person name="Sun H."/>
            <person name="Tunlid A."/>
            <person name="Henrissat B."/>
            <person name="Grigoriev I.V."/>
            <person name="Hibbett D.S."/>
            <person name="Martin F."/>
        </authorList>
    </citation>
    <scope>NUCLEOTIDE SEQUENCE [LARGE SCALE GENOMIC DNA]</scope>
    <source>
        <strain evidence="16">Foug A</strain>
    </source>
</reference>
<dbReference type="InParanoid" id="A0A0C2Z4W8"/>
<keyword evidence="8" id="KW-0408">Iron</keyword>
<keyword evidence="16" id="KW-1185">Reference proteome</keyword>
<evidence type="ECO:0000256" key="5">
    <source>
        <dbReference type="ARBA" id="ARBA00022832"/>
    </source>
</evidence>
<keyword evidence="4 12" id="KW-0812">Transmembrane</keyword>
<comment type="subcellular location">
    <subcellularLocation>
        <location evidence="1">Membrane</location>
        <topology evidence="1">Multi-pass membrane protein</topology>
    </subcellularLocation>
</comment>
<keyword evidence="11 12" id="KW-0275">Fatty acid biosynthesis</keyword>
<keyword evidence="6 13" id="KW-1133">Transmembrane helix</keyword>
<dbReference type="InterPro" id="IPR005804">
    <property type="entry name" value="FA_desaturase_dom"/>
</dbReference>
<dbReference type="InterPro" id="IPR015876">
    <property type="entry name" value="Acyl-CoA_DS"/>
</dbReference>
<feature type="transmembrane region" description="Helical" evidence="13">
    <location>
        <begin position="54"/>
        <end position="72"/>
    </location>
</feature>
<evidence type="ECO:0000256" key="11">
    <source>
        <dbReference type="ARBA" id="ARBA00023160"/>
    </source>
</evidence>
<evidence type="ECO:0000256" key="3">
    <source>
        <dbReference type="ARBA" id="ARBA00022516"/>
    </source>
</evidence>
<evidence type="ECO:0000256" key="13">
    <source>
        <dbReference type="SAM" id="Phobius"/>
    </source>
</evidence>
<evidence type="ECO:0000256" key="1">
    <source>
        <dbReference type="ARBA" id="ARBA00004141"/>
    </source>
</evidence>
<comment type="cofactor">
    <cofactor evidence="12">
        <name>Fe(2+)</name>
        <dbReference type="ChEBI" id="CHEBI:29033"/>
    </cofactor>
</comment>
<dbReference type="GO" id="GO:0005506">
    <property type="term" value="F:iron ion binding"/>
    <property type="evidence" value="ECO:0007669"/>
    <property type="project" value="TreeGrafter"/>
</dbReference>
<evidence type="ECO:0000259" key="14">
    <source>
        <dbReference type="Pfam" id="PF00487"/>
    </source>
</evidence>
<dbReference type="PRINTS" id="PR00075">
    <property type="entry name" value="FACDDSATRASE"/>
</dbReference>
<dbReference type="GO" id="GO:0006636">
    <property type="term" value="P:unsaturated fatty acid biosynthetic process"/>
    <property type="evidence" value="ECO:0007669"/>
    <property type="project" value="TreeGrafter"/>
</dbReference>
<evidence type="ECO:0000256" key="6">
    <source>
        <dbReference type="ARBA" id="ARBA00022989"/>
    </source>
</evidence>
<keyword evidence="7 12" id="KW-0560">Oxidoreductase</keyword>